<reference evidence="3 4" key="1">
    <citation type="submission" date="2021-03" db="EMBL/GenBank/DDBJ databases">
        <title>P. granadensis CT364 genome publication.</title>
        <authorList>
            <person name="Stach J."/>
            <person name="Montero-Calasanz Md.C."/>
        </authorList>
    </citation>
    <scope>NUCLEOTIDE SEQUENCE [LARGE SCALE GENOMIC DNA]</scope>
    <source>
        <strain evidence="3 4">CT364</strain>
    </source>
</reference>
<evidence type="ECO:0000256" key="2">
    <source>
        <dbReference type="SAM" id="Phobius"/>
    </source>
</evidence>
<organism evidence="3 4">
    <name type="scientific">Pseudomonas granadensis</name>
    <dbReference type="NCBI Taxonomy" id="1421430"/>
    <lineage>
        <taxon>Bacteria</taxon>
        <taxon>Pseudomonadati</taxon>
        <taxon>Pseudomonadota</taxon>
        <taxon>Gammaproteobacteria</taxon>
        <taxon>Pseudomonadales</taxon>
        <taxon>Pseudomonadaceae</taxon>
        <taxon>Pseudomonas</taxon>
    </lineage>
</organism>
<evidence type="ECO:0000313" key="3">
    <source>
        <dbReference type="EMBL" id="QRK85224.1"/>
    </source>
</evidence>
<evidence type="ECO:0000256" key="1">
    <source>
        <dbReference type="SAM" id="MobiDB-lite"/>
    </source>
</evidence>
<keyword evidence="2" id="KW-0812">Transmembrane</keyword>
<keyword evidence="2" id="KW-0472">Membrane</keyword>
<keyword evidence="2" id="KW-1133">Transmembrane helix</keyword>
<proteinExistence type="predicted"/>
<feature type="region of interest" description="Disordered" evidence="1">
    <location>
        <begin position="1"/>
        <end position="20"/>
    </location>
</feature>
<dbReference type="Proteomes" id="UP000663686">
    <property type="component" value="Chromosome"/>
</dbReference>
<feature type="transmembrane region" description="Helical" evidence="2">
    <location>
        <begin position="85"/>
        <end position="105"/>
    </location>
</feature>
<feature type="compositionally biased region" description="Polar residues" evidence="1">
    <location>
        <begin position="1"/>
        <end position="16"/>
    </location>
</feature>
<dbReference type="RefSeq" id="WP_203420775.1">
    <property type="nucleotide sequence ID" value="NZ_CP069352.1"/>
</dbReference>
<keyword evidence="4" id="KW-1185">Reference proteome</keyword>
<protein>
    <submittedName>
        <fullName evidence="3">Uncharacterized protein</fullName>
    </submittedName>
</protein>
<evidence type="ECO:0000313" key="4">
    <source>
        <dbReference type="Proteomes" id="UP000663686"/>
    </source>
</evidence>
<accession>A0ABX7GJ53</accession>
<feature type="transmembrane region" description="Helical" evidence="2">
    <location>
        <begin position="126"/>
        <end position="146"/>
    </location>
</feature>
<dbReference type="EMBL" id="CP069352">
    <property type="protein sequence ID" value="QRK85224.1"/>
    <property type="molecule type" value="Genomic_DNA"/>
</dbReference>
<sequence length="147" mass="16159">MDDKQNGQNDAEQASETKGFPTKLLSEPQNKLNLNSLLLHLLHLETKDVTIKWVFDIIRNYVICGVVLWTGVNAFKLQSSTVLDTIIHCVGGVVLIITAITLFTLNMTHGIIGFAKVRNLKTTSTVLYIIGSLLAFSAANILFTTAK</sequence>
<gene>
    <name evidence="3" type="ORF">JN757_05470</name>
</gene>
<name>A0ABX7GJ53_9PSED</name>